<dbReference type="Gene3D" id="4.10.240.10">
    <property type="entry name" value="Zn(2)-C6 fungal-type DNA-binding domain"/>
    <property type="match status" value="1"/>
</dbReference>
<feature type="region of interest" description="Disordered" evidence="8">
    <location>
        <begin position="43"/>
        <end position="95"/>
    </location>
</feature>
<evidence type="ECO:0000259" key="9">
    <source>
        <dbReference type="PROSITE" id="PS50048"/>
    </source>
</evidence>
<dbReference type="EMBL" id="JBFXLT010000017">
    <property type="protein sequence ID" value="KAL2817629.1"/>
    <property type="molecule type" value="Genomic_DNA"/>
</dbReference>
<keyword evidence="3" id="KW-0238">DNA-binding</keyword>
<evidence type="ECO:0000313" key="11">
    <source>
        <dbReference type="Proteomes" id="UP001610334"/>
    </source>
</evidence>
<dbReference type="SUPFAM" id="SSF57701">
    <property type="entry name" value="Zn2/Cys6 DNA-binding domain"/>
    <property type="match status" value="1"/>
</dbReference>
<dbReference type="Proteomes" id="UP001610334">
    <property type="component" value="Unassembled WGS sequence"/>
</dbReference>
<protein>
    <recommendedName>
        <fullName evidence="6">Xylanolytic transcriptional activator xlnR</fullName>
    </recommendedName>
    <alternativeName>
        <fullName evidence="7">Xylanase regulator</fullName>
    </alternativeName>
</protein>
<dbReference type="PROSITE" id="PS50048">
    <property type="entry name" value="ZN2_CY6_FUNGAL_2"/>
    <property type="match status" value="1"/>
</dbReference>
<feature type="compositionally biased region" description="Polar residues" evidence="8">
    <location>
        <begin position="57"/>
        <end position="95"/>
    </location>
</feature>
<dbReference type="InterPro" id="IPR001138">
    <property type="entry name" value="Zn2Cys6_DnaBD"/>
</dbReference>
<keyword evidence="1" id="KW-0862">Zinc</keyword>
<dbReference type="SMART" id="SM00066">
    <property type="entry name" value="GAL4"/>
    <property type="match status" value="1"/>
</dbReference>
<organism evidence="10 11">
    <name type="scientific">Aspergillus granulosus</name>
    <dbReference type="NCBI Taxonomy" id="176169"/>
    <lineage>
        <taxon>Eukaryota</taxon>
        <taxon>Fungi</taxon>
        <taxon>Dikarya</taxon>
        <taxon>Ascomycota</taxon>
        <taxon>Pezizomycotina</taxon>
        <taxon>Eurotiomycetes</taxon>
        <taxon>Eurotiomycetidae</taxon>
        <taxon>Eurotiales</taxon>
        <taxon>Aspergillaceae</taxon>
        <taxon>Aspergillus</taxon>
        <taxon>Aspergillus subgen. Nidulantes</taxon>
    </lineage>
</organism>
<dbReference type="InterPro" id="IPR051439">
    <property type="entry name" value="XlnR/Xlr1"/>
</dbReference>
<keyword evidence="11" id="KW-1185">Reference proteome</keyword>
<evidence type="ECO:0000256" key="7">
    <source>
        <dbReference type="ARBA" id="ARBA00041954"/>
    </source>
</evidence>
<dbReference type="PANTHER" id="PTHR47663:SF1">
    <property type="entry name" value="XYLANOLYTIC TRANSCRIPTIONAL ACTIVATOR XLNR-RELATED"/>
    <property type="match status" value="1"/>
</dbReference>
<evidence type="ECO:0000256" key="5">
    <source>
        <dbReference type="ARBA" id="ARBA00023242"/>
    </source>
</evidence>
<evidence type="ECO:0000256" key="2">
    <source>
        <dbReference type="ARBA" id="ARBA00023015"/>
    </source>
</evidence>
<dbReference type="Pfam" id="PF00172">
    <property type="entry name" value="Zn_clus"/>
    <property type="match status" value="1"/>
</dbReference>
<name>A0ABR4HQ72_9EURO</name>
<keyword evidence="2" id="KW-0805">Transcription regulation</keyword>
<comment type="caution">
    <text evidence="10">The sequence shown here is derived from an EMBL/GenBank/DDBJ whole genome shotgun (WGS) entry which is preliminary data.</text>
</comment>
<dbReference type="PROSITE" id="PS00463">
    <property type="entry name" value="ZN2_CY6_FUNGAL_1"/>
    <property type="match status" value="1"/>
</dbReference>
<accession>A0ABR4HQ72</accession>
<keyword evidence="5" id="KW-0539">Nucleus</keyword>
<proteinExistence type="predicted"/>
<evidence type="ECO:0000256" key="1">
    <source>
        <dbReference type="ARBA" id="ARBA00022833"/>
    </source>
</evidence>
<evidence type="ECO:0000256" key="8">
    <source>
        <dbReference type="SAM" id="MobiDB-lite"/>
    </source>
</evidence>
<gene>
    <name evidence="10" type="ORF">BJX63DRAFT_385553</name>
</gene>
<dbReference type="InterPro" id="IPR036864">
    <property type="entry name" value="Zn2-C6_fun-type_DNA-bd_sf"/>
</dbReference>
<feature type="domain" description="Zn(2)-C6 fungal-type" evidence="9">
    <location>
        <begin position="15"/>
        <end position="44"/>
    </location>
</feature>
<dbReference type="CDD" id="cd12148">
    <property type="entry name" value="fungal_TF_MHR"/>
    <property type="match status" value="1"/>
</dbReference>
<dbReference type="PANTHER" id="PTHR47663">
    <property type="entry name" value="XYLANOLYTIC TRANSCRIPTIONAL ACTIVATOR XLNR-RELATED"/>
    <property type="match status" value="1"/>
</dbReference>
<evidence type="ECO:0000256" key="3">
    <source>
        <dbReference type="ARBA" id="ARBA00023125"/>
    </source>
</evidence>
<reference evidence="10 11" key="1">
    <citation type="submission" date="2024-07" db="EMBL/GenBank/DDBJ databases">
        <title>Section-level genome sequencing and comparative genomics of Aspergillus sections Usti and Cavernicolus.</title>
        <authorList>
            <consortium name="Lawrence Berkeley National Laboratory"/>
            <person name="Nybo J.L."/>
            <person name="Vesth T.C."/>
            <person name="Theobald S."/>
            <person name="Frisvad J.C."/>
            <person name="Larsen T.O."/>
            <person name="Kjaerboelling I."/>
            <person name="Rothschild-Mancinelli K."/>
            <person name="Lyhne E.K."/>
            <person name="Kogle M.E."/>
            <person name="Barry K."/>
            <person name="Clum A."/>
            <person name="Na H."/>
            <person name="Ledsgaard L."/>
            <person name="Lin J."/>
            <person name="Lipzen A."/>
            <person name="Kuo A."/>
            <person name="Riley R."/>
            <person name="Mondo S."/>
            <person name="Labutti K."/>
            <person name="Haridas S."/>
            <person name="Pangalinan J."/>
            <person name="Salamov A.A."/>
            <person name="Simmons B.A."/>
            <person name="Magnuson J.K."/>
            <person name="Chen J."/>
            <person name="Drula E."/>
            <person name="Henrissat B."/>
            <person name="Wiebenga A."/>
            <person name="Lubbers R.J."/>
            <person name="Gomes A.C."/>
            <person name="Makela M.R."/>
            <person name="Stajich J."/>
            <person name="Grigoriev I.V."/>
            <person name="Mortensen U.H."/>
            <person name="De Vries R.P."/>
            <person name="Baker S.E."/>
            <person name="Andersen M.R."/>
        </authorList>
    </citation>
    <scope>NUCLEOTIDE SEQUENCE [LARGE SCALE GENOMIC DNA]</scope>
    <source>
        <strain evidence="10 11">CBS 588.65</strain>
    </source>
</reference>
<keyword evidence="4" id="KW-0804">Transcription</keyword>
<dbReference type="CDD" id="cd00067">
    <property type="entry name" value="GAL4"/>
    <property type="match status" value="1"/>
</dbReference>
<evidence type="ECO:0000256" key="6">
    <source>
        <dbReference type="ARBA" id="ARBA00040261"/>
    </source>
</evidence>
<evidence type="ECO:0000313" key="10">
    <source>
        <dbReference type="EMBL" id="KAL2817629.1"/>
    </source>
</evidence>
<evidence type="ECO:0000256" key="4">
    <source>
        <dbReference type="ARBA" id="ARBA00023163"/>
    </source>
</evidence>
<sequence>MATKPKPTSRASARACDRCHSLKTQCSFEIPCSRCTRLSLPCSNSRAPRPRGRPRKGTSQSQTSPQGVVHQTLQHSSPISPDRSNASPTEASSSLEDLSVLPLDSEIIESLLSKLLTSPDKHGFYGVLPTDAHRSIQWDYQVQPQSGKSTSPALRCTLLAVALELYGYRFPSHIQPDLQGSRCILQDRALALATSVDLKDGSTLLSHVMCLLLLSYTWCMTQRSAAASIRWCSLAKINFDELEILSKNCTSALGESRRRTSTALRLQQSTLLLTHNCIGKWSDLGLPQVRHVEDDCRKLDSSQQVDPVLDGTDQTFFALFEPLTKVIPLTVRESKIETPSWRQVKRLLEMYFFNFPESLLQFRNAQYPYQLEAMVWMHGLFLVLYSTRDFVDLLKNQTYLQLPRFAHLLDHSLLLGEVLPSLMTLDPYLESISPGTIYFVFLSCIIQSLALHQFSPQATSGHTPAPKKLLESCSVHLKLIDSLEAYSRKCDLLVVREFQRLLATTIDSVTRGFYSGPTMSCHVLYLYRWTEQGSGIIQLNEEDGLAEWGFEDKPTDPVWNIRPGTDAIALLPVICGLCDDGRRICEEGFFDLSISVLV</sequence>